<comment type="similarity">
    <text evidence="2">Belongs to the bacterial sugar transferase family.</text>
</comment>
<evidence type="ECO:0000256" key="9">
    <source>
        <dbReference type="SAM" id="Phobius"/>
    </source>
</evidence>
<dbReference type="Proteomes" id="UP000444174">
    <property type="component" value="Unassembled WGS sequence"/>
</dbReference>
<evidence type="ECO:0000256" key="4">
    <source>
        <dbReference type="ARBA" id="ARBA00022679"/>
    </source>
</evidence>
<evidence type="ECO:0000256" key="7">
    <source>
        <dbReference type="ARBA" id="ARBA00023136"/>
    </source>
</evidence>
<evidence type="ECO:0000256" key="1">
    <source>
        <dbReference type="ARBA" id="ARBA00004236"/>
    </source>
</evidence>
<feature type="transmembrane region" description="Helical" evidence="9">
    <location>
        <begin position="61"/>
        <end position="84"/>
    </location>
</feature>
<feature type="domain" description="Bacterial sugar transferase" evidence="10">
    <location>
        <begin position="56"/>
        <end position="245"/>
    </location>
</feature>
<keyword evidence="5 9" id="KW-0812">Transmembrane</keyword>
<protein>
    <submittedName>
        <fullName evidence="11">Sugar transferase</fullName>
    </submittedName>
</protein>
<evidence type="ECO:0000256" key="3">
    <source>
        <dbReference type="ARBA" id="ARBA00022475"/>
    </source>
</evidence>
<dbReference type="PANTHER" id="PTHR30576">
    <property type="entry name" value="COLANIC BIOSYNTHESIS UDP-GLUCOSE LIPID CARRIER TRANSFERASE"/>
    <property type="match status" value="1"/>
</dbReference>
<dbReference type="Pfam" id="PF02397">
    <property type="entry name" value="Bac_transf"/>
    <property type="match status" value="1"/>
</dbReference>
<dbReference type="GO" id="GO:0000271">
    <property type="term" value="P:polysaccharide biosynthetic process"/>
    <property type="evidence" value="ECO:0007669"/>
    <property type="project" value="UniProtKB-KW"/>
</dbReference>
<evidence type="ECO:0000259" key="10">
    <source>
        <dbReference type="Pfam" id="PF02397"/>
    </source>
</evidence>
<evidence type="ECO:0000313" key="12">
    <source>
        <dbReference type="Proteomes" id="UP000444174"/>
    </source>
</evidence>
<keyword evidence="7 9" id="KW-0472">Membrane</keyword>
<dbReference type="GO" id="GO:0016780">
    <property type="term" value="F:phosphotransferase activity, for other substituted phosphate groups"/>
    <property type="evidence" value="ECO:0007669"/>
    <property type="project" value="TreeGrafter"/>
</dbReference>
<organism evidence="11 12">
    <name type="scientific">Tritonibacter litoralis</name>
    <dbReference type="NCBI Taxonomy" id="2662264"/>
    <lineage>
        <taxon>Bacteria</taxon>
        <taxon>Pseudomonadati</taxon>
        <taxon>Pseudomonadota</taxon>
        <taxon>Alphaproteobacteria</taxon>
        <taxon>Rhodobacterales</taxon>
        <taxon>Paracoccaceae</taxon>
        <taxon>Tritonibacter</taxon>
    </lineage>
</organism>
<evidence type="ECO:0000256" key="8">
    <source>
        <dbReference type="ARBA" id="ARBA00023169"/>
    </source>
</evidence>
<comment type="caution">
    <text evidence="11">The sequence shown here is derived from an EMBL/GenBank/DDBJ whole genome shotgun (WGS) entry which is preliminary data.</text>
</comment>
<evidence type="ECO:0000256" key="6">
    <source>
        <dbReference type="ARBA" id="ARBA00022989"/>
    </source>
</evidence>
<dbReference type="GO" id="GO:0005886">
    <property type="term" value="C:plasma membrane"/>
    <property type="evidence" value="ECO:0007669"/>
    <property type="project" value="UniProtKB-SubCell"/>
</dbReference>
<comment type="subcellular location">
    <subcellularLocation>
        <location evidence="1">Cell membrane</location>
    </subcellularLocation>
</comment>
<dbReference type="PANTHER" id="PTHR30576:SF4">
    <property type="entry name" value="UNDECAPRENYL-PHOSPHATE GALACTOSE PHOSPHOTRANSFERASE"/>
    <property type="match status" value="1"/>
</dbReference>
<evidence type="ECO:0000256" key="2">
    <source>
        <dbReference type="ARBA" id="ARBA00006464"/>
    </source>
</evidence>
<sequence>MDELLVRDKGSIFVGRKTAVTGGHAGEEAAVLPEPETFAVWGSGDSGFDGYGRFGKRVIDLILILGSAPIVLPIIALCALALWIESGLPFYRQIRLGRDGREFSILKLRTMVRDAETLLAYHLDADPQLRAEWDSTQKLKNDPRITPVGRFLRVTSLDELPQIWNVLKGEMSLVGPRPMMPDQLHMYGAPDAYFALRPGITGKWQVSARNESGFGARQILDRDYLAQLSFFEDAKILRRTFGVVWRGTGY</sequence>
<name>A0A843YIK5_9RHOB</name>
<proteinExistence type="inferred from homology"/>
<keyword evidence="4 11" id="KW-0808">Transferase</keyword>
<keyword evidence="12" id="KW-1185">Reference proteome</keyword>
<accession>A0A843YIK5</accession>
<evidence type="ECO:0000313" key="11">
    <source>
        <dbReference type="EMBL" id="MQQ09264.1"/>
    </source>
</evidence>
<keyword evidence="3" id="KW-1003">Cell membrane</keyword>
<dbReference type="InterPro" id="IPR003362">
    <property type="entry name" value="Bact_transf"/>
</dbReference>
<dbReference type="EMBL" id="WIBF01000007">
    <property type="protein sequence ID" value="MQQ09264.1"/>
    <property type="molecule type" value="Genomic_DNA"/>
</dbReference>
<dbReference type="AlphaFoldDB" id="A0A843YIK5"/>
<evidence type="ECO:0000256" key="5">
    <source>
        <dbReference type="ARBA" id="ARBA00022692"/>
    </source>
</evidence>
<keyword evidence="8" id="KW-0270">Exopolysaccharide synthesis</keyword>
<gene>
    <name evidence="11" type="ORF">GFB49_12425</name>
</gene>
<keyword evidence="6 9" id="KW-1133">Transmembrane helix</keyword>
<reference evidence="11 12" key="1">
    <citation type="submission" date="2019-10" db="EMBL/GenBank/DDBJ databases">
        <title>Epibacterium sp. nov., isolated from seawater.</title>
        <authorList>
            <person name="Zhang X."/>
            <person name="Li N."/>
        </authorList>
    </citation>
    <scope>NUCLEOTIDE SEQUENCE [LARGE SCALE GENOMIC DNA]</scope>
    <source>
        <strain evidence="11 12">SM1979</strain>
    </source>
</reference>